<protein>
    <submittedName>
        <fullName evidence="2">Uncharacterized protein</fullName>
    </submittedName>
</protein>
<organism evidence="2 3">
    <name type="scientific">Acetivibrio straminisolvens JCM 21531</name>
    <dbReference type="NCBI Taxonomy" id="1294263"/>
    <lineage>
        <taxon>Bacteria</taxon>
        <taxon>Bacillati</taxon>
        <taxon>Bacillota</taxon>
        <taxon>Clostridia</taxon>
        <taxon>Eubacteriales</taxon>
        <taxon>Oscillospiraceae</taxon>
        <taxon>Acetivibrio</taxon>
    </lineage>
</organism>
<dbReference type="EMBL" id="BAVR01000003">
    <property type="protein sequence ID" value="GAE86944.1"/>
    <property type="molecule type" value="Genomic_DNA"/>
</dbReference>
<gene>
    <name evidence="2" type="ORF">JCM21531_280</name>
</gene>
<sequence>MDIRYALTGNVDLVVNLPLEESKNKQHVLKNKLQLKTKTKYYFSIVFRGFLGGFFLAIVTAIGASQGPLPPEMRSQMYVVY</sequence>
<keyword evidence="3" id="KW-1185">Reference proteome</keyword>
<comment type="caution">
    <text evidence="2">The sequence shown here is derived from an EMBL/GenBank/DDBJ whole genome shotgun (WGS) entry which is preliminary data.</text>
</comment>
<accession>W4V2K8</accession>
<keyword evidence="1" id="KW-1133">Transmembrane helix</keyword>
<name>W4V2K8_9FIRM</name>
<proteinExistence type="predicted"/>
<evidence type="ECO:0000313" key="3">
    <source>
        <dbReference type="Proteomes" id="UP000019109"/>
    </source>
</evidence>
<reference evidence="2" key="1">
    <citation type="journal article" date="2014" name="Genome Announc.">
        <title>Draft Genome Sequence of Clostridium straminisolvens Strain JCM 21531T, Isolated from a Cellulose-Degrading Bacterial Community.</title>
        <authorList>
            <person name="Yuki M."/>
            <person name="Oshima K."/>
            <person name="Suda W."/>
            <person name="Sakamoto M."/>
            <person name="Kitamura K."/>
            <person name="Iida T."/>
            <person name="Hattori M."/>
            <person name="Ohkuma M."/>
        </authorList>
    </citation>
    <scope>NUCLEOTIDE SEQUENCE [LARGE SCALE GENOMIC DNA]</scope>
    <source>
        <strain evidence="2">JCM 21531</strain>
    </source>
</reference>
<dbReference type="Proteomes" id="UP000019109">
    <property type="component" value="Unassembled WGS sequence"/>
</dbReference>
<dbReference type="AlphaFoldDB" id="W4V2K8"/>
<evidence type="ECO:0000256" key="1">
    <source>
        <dbReference type="SAM" id="Phobius"/>
    </source>
</evidence>
<keyword evidence="1" id="KW-0472">Membrane</keyword>
<feature type="transmembrane region" description="Helical" evidence="1">
    <location>
        <begin position="41"/>
        <end position="64"/>
    </location>
</feature>
<evidence type="ECO:0000313" key="2">
    <source>
        <dbReference type="EMBL" id="GAE86944.1"/>
    </source>
</evidence>
<keyword evidence="1" id="KW-0812">Transmembrane</keyword>